<gene>
    <name evidence="2" type="ORF">TUM4630_17640</name>
</gene>
<dbReference type="InterPro" id="IPR008752">
    <property type="entry name" value="Peptidase_M11"/>
</dbReference>
<proteinExistence type="predicted"/>
<dbReference type="EMBL" id="BPFB01000017">
    <property type="protein sequence ID" value="GIU46638.1"/>
    <property type="molecule type" value="Genomic_DNA"/>
</dbReference>
<dbReference type="InterPro" id="IPR007110">
    <property type="entry name" value="Ig-like_dom"/>
</dbReference>
<dbReference type="Gene3D" id="2.60.40.2810">
    <property type="match status" value="1"/>
</dbReference>
<dbReference type="Pfam" id="PF10633">
    <property type="entry name" value="NPCBM_assoc"/>
    <property type="match status" value="1"/>
</dbReference>
<dbReference type="InterPro" id="IPR013783">
    <property type="entry name" value="Ig-like_fold"/>
</dbReference>
<sequence>MNITTLTMMHTLFAVSCRRNLALTLSLLLLTSTLVIDVAMAVPREADNDNIDVTVGNAQRFLHQRQVEQQTLKLTRLMDHYGRDSKVEKRRTLNSIKALAAQRQLAQQALLKLDPMAAVRSTVPMSKRAAMPDDVLSLLAQKKQLQGQLFIVYQDYTDSASHRLRYELMTKTGRIQLHLPQSIDTTQLQSGMTVKADGWLFNHQSESESESESESDQLGTLVLDDSQESIFTLAATEDVSNTDEPLSKSTSVNNTLGEQKVLVLMLNFQDSPNLQPWSKEDVQQMVFGRVNDYYQEASYGQTWLSGDVRGYYTLPLDTNCDYFGMDRYAQQLATDDGIDLSQYQRLVYLLPQNSSCGWRGQGTLGGNPSRAWINGELNLLTIGHELGHNLGLKHAKELSCGDGYLSDACVAITYGDTLDIMGKSEGHFNLFNKERLGWLTPEQGDVISADDDGNYLLSPYGSALDGQAKGLKVRRGSDAQTGEPLWYYLEYRQGTGFDSFLAGKAVTQGVLLHLNQSDEDIESSLLLDMTPKSGLRDLDDAALIVGQSYTDAAAGVTITTEWADKSGVSVNVSYAGQSCIQSAPSLSITPNESPWVEAGSKVDYRVNITNNDSVGCGDASFAISANVPSGWLSQDQSLYLAPGESAATSVSVTSATSASEGFYDIAISATNVANTQYSQVSKVSYVVEEPELACVLAAPSFSLTLDSSEPLMAGTQVVYRGTLINRDNNACSASDYEIAANVPTGWTANHQRISLSPGEQRDVSIYVTSLPEASAGIYDFDISAQHVDEPLYRVTDSATYTVASPVAVCERAAPILTLISANDTEVVAGTQVSYGISVTNKDTEACDSSSFDLSAQLSSGWHSSQNQLLLAPGQTSQANIVVTSDLNSESGAYEVLLTASNSQDGRYVASYSTQYTVKPVANSAPIAVDDKVSMTSKNAVLIDVLANDSDAENELVIVSVTQGAKGSVEITSAGQVRYVPAKSFKSSDSFSYTISDGDTTATARVILSLSSSGGNGGNKGQGKK</sequence>
<dbReference type="Pfam" id="PF17963">
    <property type="entry name" value="Big_9"/>
    <property type="match status" value="1"/>
</dbReference>
<dbReference type="SUPFAM" id="SSF55486">
    <property type="entry name" value="Metalloproteases ('zincins'), catalytic domain"/>
    <property type="match status" value="1"/>
</dbReference>
<evidence type="ECO:0000259" key="1">
    <source>
        <dbReference type="PROSITE" id="PS50835"/>
    </source>
</evidence>
<name>A0ABQ4PGG4_9GAMM</name>
<feature type="domain" description="Ig-like" evidence="1">
    <location>
        <begin position="584"/>
        <end position="681"/>
    </location>
</feature>
<dbReference type="Pfam" id="PF05548">
    <property type="entry name" value="Peptidase_M11"/>
    <property type="match status" value="1"/>
</dbReference>
<evidence type="ECO:0000313" key="3">
    <source>
        <dbReference type="Proteomes" id="UP000761574"/>
    </source>
</evidence>
<dbReference type="Gene3D" id="2.60.40.10">
    <property type="entry name" value="Immunoglobulins"/>
    <property type="match status" value="3"/>
</dbReference>
<protein>
    <recommendedName>
        <fullName evidence="1">Ig-like domain-containing protein</fullName>
    </recommendedName>
</protein>
<keyword evidence="3" id="KW-1185">Reference proteome</keyword>
<dbReference type="Proteomes" id="UP000761574">
    <property type="component" value="Unassembled WGS sequence"/>
</dbReference>
<dbReference type="InterPro" id="IPR018905">
    <property type="entry name" value="A-galactase_NEW3"/>
</dbReference>
<organism evidence="2 3">
    <name type="scientific">Shewanella algidipiscicola</name>
    <dbReference type="NCBI Taxonomy" id="614070"/>
    <lineage>
        <taxon>Bacteria</taxon>
        <taxon>Pseudomonadati</taxon>
        <taxon>Pseudomonadota</taxon>
        <taxon>Gammaproteobacteria</taxon>
        <taxon>Alteromonadales</taxon>
        <taxon>Shewanellaceae</taxon>
        <taxon>Shewanella</taxon>
    </lineage>
</organism>
<evidence type="ECO:0000313" key="2">
    <source>
        <dbReference type="EMBL" id="GIU46638.1"/>
    </source>
</evidence>
<dbReference type="PROSITE" id="PS50835">
    <property type="entry name" value="IG_LIKE"/>
    <property type="match status" value="1"/>
</dbReference>
<dbReference type="RefSeq" id="WP_119977010.1">
    <property type="nucleotide sequence ID" value="NZ_BPFB01000017.1"/>
</dbReference>
<reference evidence="2 3" key="1">
    <citation type="submission" date="2021-05" db="EMBL/GenBank/DDBJ databases">
        <title>Molecular characterization for Shewanella algae harboring chromosomal blaOXA-55-like strains isolated from clinical and environment sample.</title>
        <authorList>
            <person name="Ohama Y."/>
            <person name="Aoki K."/>
            <person name="Harada S."/>
            <person name="Moriya K."/>
            <person name="Ishii Y."/>
            <person name="Tateda K."/>
        </authorList>
    </citation>
    <scope>NUCLEOTIDE SEQUENCE [LARGE SCALE GENOMIC DNA]</scope>
    <source>
        <strain evidence="2 3">LMG 23746</strain>
    </source>
</reference>
<comment type="caution">
    <text evidence="2">The sequence shown here is derived from an EMBL/GenBank/DDBJ whole genome shotgun (WGS) entry which is preliminary data.</text>
</comment>
<accession>A0ABQ4PGG4</accession>